<dbReference type="GO" id="GO:0000288">
    <property type="term" value="P:nuclear-transcribed mRNA catabolic process, deadenylation-dependent decay"/>
    <property type="evidence" value="ECO:0007669"/>
    <property type="project" value="TreeGrafter"/>
</dbReference>
<dbReference type="GO" id="GO:0003725">
    <property type="term" value="F:double-stranded RNA binding"/>
    <property type="evidence" value="ECO:0007669"/>
    <property type="project" value="TreeGrafter"/>
</dbReference>
<evidence type="ECO:0000256" key="5">
    <source>
        <dbReference type="ARBA" id="ARBA00022490"/>
    </source>
</evidence>
<protein>
    <recommendedName>
        <fullName evidence="4">RING-type E3 ubiquitin transferase</fullName>
        <ecNumber evidence="4">2.3.2.27</ecNumber>
    </recommendedName>
</protein>
<comment type="catalytic activity">
    <reaction evidence="1">
        <text>S-ubiquitinyl-[E2 ubiquitin-conjugating enzyme]-L-cysteine + [acceptor protein]-L-lysine = [E2 ubiquitin-conjugating enzyme]-L-cysteine + N(6)-ubiquitinyl-[acceptor protein]-L-lysine.</text>
        <dbReference type="EC" id="2.3.2.27"/>
    </reaction>
</comment>
<sequence>MPVQAAQWTEFLSCPICYNEFDGSEHKPISLGCSHTVCKTCLHKLHRKACPFDQTAISTDIDALPVNCALLQLVGATVPKGETVNVGSAEDTRHYEVCRMCVEELAPYLKPLSGGKGVVAALSQSALSRPMQRKLVTLVNCQLVEEEGRMRAIRACRSLGERTVTELILQHQNPQQLSANLWAAVRARGCQFLGPAMQEDALKLVLLALEDGSALSRKVLVLFVVQKLEARFPQASKTSIGHVVQLLYRASCFKVTKRDEDSSLMQLKEEFRTYEALRREHDAQIVHIAMEAGLRISPEQWSSLLYGDLIHKSHMQSIIDKLQSPESFAKSVQEITIILQRTGDPANLNSLRTPLELLAAIDHNPDAAAPSWGELESVLLAVKVIVHGLVEFIQNFSKKSHESTQAQPNSKYKTSMCRDLWQQGGCPRGASCTFAHTQEELEKYRIRNRKAGGAVRPFLPVSTVMLKGDTEGVTPGSEVGTGELKNYETEETSGESSPTQLIPRGGDNQDETLLNGLTTTSQEKTREHCMTSHRTTILPVSDVFCLYRKHVYDWLQCSINTKQTHCALLVSIMLLVFILSRSTRFPLSNNIPESTLPSSVGSLYPDQHPSIPPPDRLSHAPIGPSCPYSMSQAHGMYTPVYDSRRGWRPPLYPREGGRSNSLPQEVFHSSVYQPPIRERYNSLDSPYCSTMDQQAAMHRAGFIDSYAHFPLGYEELYRHKQEQWAHHHGNMNRPSQPSPVFTVDFCPENPEGVGSGCTTCKCHGGEESLAHYSPWSCGTISPFESEPRHLSTHSCSKQSEGESGCKRWLHMLEPYRRLKDEDPIIPFGEGPIISKWGAISRVSRTGYHTTDPIQATAAQGSAGTTSVNFRDYSSHIGHSDLRWGPRGSDSSSHSSFLESEHLPVSGLHVRRYSYSSASKQASDQLGRDGADSEPDRDIELELSALDMEDIETQDCKPEEALYTQRRSEKSHLSTAFSTCGSQLPDRMDAHLMKKMAFRKTFSPGGLSMGKIPMCSPRPGDPPRPSPEPEVLLNGT</sequence>
<dbReference type="GO" id="GO:0010494">
    <property type="term" value="C:cytoplasmic stress granule"/>
    <property type="evidence" value="ECO:0007669"/>
    <property type="project" value="TreeGrafter"/>
</dbReference>
<evidence type="ECO:0000256" key="3">
    <source>
        <dbReference type="ARBA" id="ARBA00004906"/>
    </source>
</evidence>
<dbReference type="Pfam" id="PF18386">
    <property type="entry name" value="ROQ_II"/>
    <property type="match status" value="1"/>
</dbReference>
<evidence type="ECO:0000256" key="6">
    <source>
        <dbReference type="ARBA" id="ARBA00022679"/>
    </source>
</evidence>
<keyword evidence="16" id="KW-1185">Reference proteome</keyword>
<organism evidence="15 16">
    <name type="scientific">Triplophysa tibetana</name>
    <dbReference type="NCBI Taxonomy" id="1572043"/>
    <lineage>
        <taxon>Eukaryota</taxon>
        <taxon>Metazoa</taxon>
        <taxon>Chordata</taxon>
        <taxon>Craniata</taxon>
        <taxon>Vertebrata</taxon>
        <taxon>Euteleostomi</taxon>
        <taxon>Actinopterygii</taxon>
        <taxon>Neopterygii</taxon>
        <taxon>Teleostei</taxon>
        <taxon>Ostariophysi</taxon>
        <taxon>Cypriniformes</taxon>
        <taxon>Nemacheilidae</taxon>
        <taxon>Triplophysa</taxon>
    </lineage>
</organism>
<dbReference type="PANTHER" id="PTHR13139">
    <property type="entry name" value="RING FINGER AND CCCH-TYPE ZINC FINGER DOMAIN-CONTAINING PROTEIN"/>
    <property type="match status" value="1"/>
</dbReference>
<dbReference type="Pfam" id="PF14634">
    <property type="entry name" value="zf-RING_5"/>
    <property type="match status" value="1"/>
</dbReference>
<dbReference type="SUPFAM" id="SSF57850">
    <property type="entry name" value="RING/U-box"/>
    <property type="match status" value="1"/>
</dbReference>
<dbReference type="GO" id="GO:0000932">
    <property type="term" value="C:P-body"/>
    <property type="evidence" value="ECO:0007669"/>
    <property type="project" value="UniProtKB-SubCell"/>
</dbReference>
<feature type="domain" description="RING-type" evidence="13">
    <location>
        <begin position="14"/>
        <end position="54"/>
    </location>
</feature>
<dbReference type="GO" id="GO:0035613">
    <property type="term" value="F:RNA stem-loop binding"/>
    <property type="evidence" value="ECO:0007669"/>
    <property type="project" value="TreeGrafter"/>
</dbReference>
<comment type="pathway">
    <text evidence="3">Protein modification; protein ubiquitination.</text>
</comment>
<dbReference type="InterPro" id="IPR001841">
    <property type="entry name" value="Znf_RING"/>
</dbReference>
<dbReference type="GO" id="GO:0006511">
    <property type="term" value="P:ubiquitin-dependent protein catabolic process"/>
    <property type="evidence" value="ECO:0007669"/>
    <property type="project" value="TreeGrafter"/>
</dbReference>
<dbReference type="SUPFAM" id="SSF90229">
    <property type="entry name" value="CCCH zinc finger"/>
    <property type="match status" value="1"/>
</dbReference>
<dbReference type="AlphaFoldDB" id="A0A5A9N110"/>
<evidence type="ECO:0000313" key="16">
    <source>
        <dbReference type="Proteomes" id="UP000324632"/>
    </source>
</evidence>
<dbReference type="GO" id="GO:0008270">
    <property type="term" value="F:zinc ion binding"/>
    <property type="evidence" value="ECO:0007669"/>
    <property type="project" value="UniProtKB-KW"/>
</dbReference>
<dbReference type="GO" id="GO:0000209">
    <property type="term" value="P:protein polyubiquitination"/>
    <property type="evidence" value="ECO:0007669"/>
    <property type="project" value="TreeGrafter"/>
</dbReference>
<dbReference type="FunFam" id="3.30.40.10:FF:000047">
    <property type="entry name" value="Roquin-2 isoform 1"/>
    <property type="match status" value="1"/>
</dbReference>
<reference evidence="15 16" key="1">
    <citation type="journal article" date="2019" name="Mol. Ecol. Resour.">
        <title>Chromosome-level genome assembly of Triplophysa tibetana, a fish adapted to the harsh high-altitude environment of the Tibetan Plateau.</title>
        <authorList>
            <person name="Yang X."/>
            <person name="Liu H."/>
            <person name="Ma Z."/>
            <person name="Zou Y."/>
            <person name="Zou M."/>
            <person name="Mao Y."/>
            <person name="Li X."/>
            <person name="Wang H."/>
            <person name="Chen T."/>
            <person name="Wang W."/>
            <person name="Yang R."/>
        </authorList>
    </citation>
    <scope>NUCLEOTIDE SEQUENCE [LARGE SCALE GENOMIC DNA]</scope>
    <source>
        <strain evidence="15">TTIB1903HZAU</strain>
        <tissue evidence="15">Muscle</tissue>
    </source>
</reference>
<dbReference type="Gene3D" id="3.30.40.10">
    <property type="entry name" value="Zinc/RING finger domain, C3HC4 (zinc finger)"/>
    <property type="match status" value="1"/>
</dbReference>
<feature type="region of interest" description="Disordered" evidence="12">
    <location>
        <begin position="469"/>
        <end position="510"/>
    </location>
</feature>
<evidence type="ECO:0000256" key="10">
    <source>
        <dbReference type="ARBA" id="ARBA00022884"/>
    </source>
</evidence>
<accession>A0A5A9N110</accession>
<comment type="subcellular location">
    <subcellularLocation>
        <location evidence="2">Cytoplasm</location>
        <location evidence="2">P-body</location>
    </subcellularLocation>
</comment>
<dbReference type="FunFam" id="1.20.120.1790:FF:000001">
    <property type="entry name" value="roquin-1 isoform X1"/>
    <property type="match status" value="1"/>
</dbReference>
<dbReference type="GO" id="GO:0061630">
    <property type="term" value="F:ubiquitin protein ligase activity"/>
    <property type="evidence" value="ECO:0007669"/>
    <property type="project" value="UniProtKB-EC"/>
</dbReference>
<feature type="zinc finger region" description="C3H1-type" evidence="11">
    <location>
        <begin position="411"/>
        <end position="439"/>
    </location>
</feature>
<dbReference type="InterPro" id="IPR013083">
    <property type="entry name" value="Znf_RING/FYVE/PHD"/>
</dbReference>
<gene>
    <name evidence="15" type="ORF">E1301_Tti000631</name>
</gene>
<evidence type="ECO:0000256" key="9">
    <source>
        <dbReference type="ARBA" id="ARBA00022833"/>
    </source>
</evidence>
<evidence type="ECO:0000256" key="1">
    <source>
        <dbReference type="ARBA" id="ARBA00000900"/>
    </source>
</evidence>
<keyword evidence="6" id="KW-0808">Transferase</keyword>
<evidence type="ECO:0000313" key="15">
    <source>
        <dbReference type="EMBL" id="KAA0703722.1"/>
    </source>
</evidence>
<dbReference type="PROSITE" id="PS50103">
    <property type="entry name" value="ZF_C3H1"/>
    <property type="match status" value="1"/>
</dbReference>
<dbReference type="InterPro" id="IPR036855">
    <property type="entry name" value="Znf_CCCH_sf"/>
</dbReference>
<dbReference type="Pfam" id="PF00642">
    <property type="entry name" value="zf-CCCH"/>
    <property type="match status" value="1"/>
</dbReference>
<dbReference type="Gene3D" id="4.10.1000.10">
    <property type="entry name" value="Zinc finger, CCCH-type"/>
    <property type="match status" value="1"/>
</dbReference>
<dbReference type="PROSITE" id="PS50089">
    <property type="entry name" value="ZF_RING_2"/>
    <property type="match status" value="1"/>
</dbReference>
<evidence type="ECO:0000256" key="11">
    <source>
        <dbReference type="PROSITE-ProRule" id="PRU00723"/>
    </source>
</evidence>
<keyword evidence="9 11" id="KW-0862">Zinc</keyword>
<keyword evidence="7 11" id="KW-0479">Metal-binding</keyword>
<keyword evidence="8 11" id="KW-0863">Zinc-finger</keyword>
<dbReference type="InterPro" id="IPR041523">
    <property type="entry name" value="ROQ_II"/>
</dbReference>
<proteinExistence type="predicted"/>
<feature type="region of interest" description="Disordered" evidence="12">
    <location>
        <begin position="1006"/>
        <end position="1035"/>
    </location>
</feature>
<dbReference type="PROSITE" id="PS00518">
    <property type="entry name" value="ZF_RING_1"/>
    <property type="match status" value="1"/>
</dbReference>
<evidence type="ECO:0000256" key="4">
    <source>
        <dbReference type="ARBA" id="ARBA00012483"/>
    </source>
</evidence>
<dbReference type="InterPro" id="IPR052249">
    <property type="entry name" value="Roquin_domain"/>
</dbReference>
<feature type="compositionally biased region" description="Pro residues" evidence="12">
    <location>
        <begin position="1018"/>
        <end position="1027"/>
    </location>
</feature>
<dbReference type="EC" id="2.3.2.27" evidence="4"/>
<dbReference type="Gene3D" id="1.20.120.1790">
    <property type="match status" value="1"/>
</dbReference>
<dbReference type="FunFam" id="4.10.1000.10:FF:000004">
    <property type="entry name" value="roquin-1 isoform X2"/>
    <property type="match status" value="1"/>
</dbReference>
<dbReference type="Proteomes" id="UP000324632">
    <property type="component" value="Chromosome 23"/>
</dbReference>
<dbReference type="PANTHER" id="PTHR13139:SF2">
    <property type="entry name" value="ROQUIN-2"/>
    <property type="match status" value="1"/>
</dbReference>
<evidence type="ECO:0000259" key="13">
    <source>
        <dbReference type="PROSITE" id="PS50089"/>
    </source>
</evidence>
<dbReference type="InterPro" id="IPR017907">
    <property type="entry name" value="Znf_RING_CS"/>
</dbReference>
<keyword evidence="10" id="KW-0694">RNA-binding</keyword>
<evidence type="ECO:0000256" key="8">
    <source>
        <dbReference type="ARBA" id="ARBA00022771"/>
    </source>
</evidence>
<dbReference type="InterPro" id="IPR048575">
    <property type="entry name" value="Roquin_1_2-like_ROQ"/>
</dbReference>
<keyword evidence="5" id="KW-0963">Cytoplasm</keyword>
<feature type="domain" description="C3H1-type" evidence="14">
    <location>
        <begin position="411"/>
        <end position="439"/>
    </location>
</feature>
<evidence type="ECO:0000256" key="12">
    <source>
        <dbReference type="SAM" id="MobiDB-lite"/>
    </source>
</evidence>
<dbReference type="Pfam" id="PF21206">
    <property type="entry name" value="Roquin_1_2-like_ROQ"/>
    <property type="match status" value="1"/>
</dbReference>
<evidence type="ECO:0000259" key="14">
    <source>
        <dbReference type="PROSITE" id="PS50103"/>
    </source>
</evidence>
<evidence type="ECO:0000256" key="2">
    <source>
        <dbReference type="ARBA" id="ARBA00004201"/>
    </source>
</evidence>
<dbReference type="GO" id="GO:0003729">
    <property type="term" value="F:mRNA binding"/>
    <property type="evidence" value="ECO:0007669"/>
    <property type="project" value="TreeGrafter"/>
</dbReference>
<dbReference type="InterPro" id="IPR000571">
    <property type="entry name" value="Znf_CCCH"/>
</dbReference>
<comment type="caution">
    <text evidence="15">The sequence shown here is derived from an EMBL/GenBank/DDBJ whole genome shotgun (WGS) entry which is preliminary data.</text>
</comment>
<dbReference type="EMBL" id="SOYY01000023">
    <property type="protein sequence ID" value="KAA0703722.1"/>
    <property type="molecule type" value="Genomic_DNA"/>
</dbReference>
<name>A0A5A9N110_9TELE</name>
<evidence type="ECO:0000256" key="7">
    <source>
        <dbReference type="ARBA" id="ARBA00022723"/>
    </source>
</evidence>
<dbReference type="SMART" id="SM00184">
    <property type="entry name" value="RING"/>
    <property type="match status" value="1"/>
</dbReference>